<sequence length="277" mass="32503">MKERFSERKGLTKKKIEIIKNTLDLQMKNRLWNAFMQTIWPHFKTYGLTNMFKQFFRNLWDNFFKSPIDTIPERHDHILSIFRDIFLGDTEFYVIFDFIEYLVRNYLNNNIKNNFKDACNQILKEELSAYRIVGDSIMELTSEQEIETIDYALEVSPDYVKKHLNTAIDLMKKKTVDGYRNSIKESISAVEAICRKITNKPKIELSRALKLIDKKINFHPAFKSGLEKMYAYTSDEDGIRHSLMGNPNLNIDDAKFMLVICSAFVNYLQGKVNSEGS</sequence>
<dbReference type="EMBL" id="LAZR01048691">
    <property type="protein sequence ID" value="KKK91362.1"/>
    <property type="molecule type" value="Genomic_DNA"/>
</dbReference>
<protein>
    <recommendedName>
        <fullName evidence="1">HEPN AbiJ-N-terminal domain-containing protein</fullName>
    </recommendedName>
</protein>
<gene>
    <name evidence="2" type="ORF">LCGC14_2713730</name>
</gene>
<evidence type="ECO:0000313" key="2">
    <source>
        <dbReference type="EMBL" id="KKK91362.1"/>
    </source>
</evidence>
<dbReference type="Pfam" id="PF18863">
    <property type="entry name" value="AbiJ_NTD4"/>
    <property type="match status" value="1"/>
</dbReference>
<dbReference type="InterPro" id="IPR049503">
    <property type="entry name" value="AbiJ_NTD4"/>
</dbReference>
<evidence type="ECO:0000259" key="1">
    <source>
        <dbReference type="Pfam" id="PF18863"/>
    </source>
</evidence>
<accession>A0A0F8ZC48</accession>
<proteinExistence type="predicted"/>
<comment type="caution">
    <text evidence="2">The sequence shown here is derived from an EMBL/GenBank/DDBJ whole genome shotgun (WGS) entry which is preliminary data.</text>
</comment>
<name>A0A0F8ZC48_9ZZZZ</name>
<reference evidence="2" key="1">
    <citation type="journal article" date="2015" name="Nature">
        <title>Complex archaea that bridge the gap between prokaryotes and eukaryotes.</title>
        <authorList>
            <person name="Spang A."/>
            <person name="Saw J.H."/>
            <person name="Jorgensen S.L."/>
            <person name="Zaremba-Niedzwiedzka K."/>
            <person name="Martijn J."/>
            <person name="Lind A.E."/>
            <person name="van Eijk R."/>
            <person name="Schleper C."/>
            <person name="Guy L."/>
            <person name="Ettema T.J."/>
        </authorList>
    </citation>
    <scope>NUCLEOTIDE SEQUENCE</scope>
</reference>
<dbReference type="AlphaFoldDB" id="A0A0F8ZC48"/>
<organism evidence="2">
    <name type="scientific">marine sediment metagenome</name>
    <dbReference type="NCBI Taxonomy" id="412755"/>
    <lineage>
        <taxon>unclassified sequences</taxon>
        <taxon>metagenomes</taxon>
        <taxon>ecological metagenomes</taxon>
    </lineage>
</organism>
<feature type="domain" description="HEPN AbiJ-N-terminal" evidence="1">
    <location>
        <begin position="3"/>
        <end position="154"/>
    </location>
</feature>